<evidence type="ECO:0000256" key="1">
    <source>
        <dbReference type="ARBA" id="ARBA00022737"/>
    </source>
</evidence>
<gene>
    <name evidence="3" type="ORF">ANCCAN_06843</name>
</gene>
<dbReference type="InterPro" id="IPR011019">
    <property type="entry name" value="KIND_dom"/>
</dbReference>
<name>A0A368GUX3_ANCCA</name>
<dbReference type="Proteomes" id="UP000252519">
    <property type="component" value="Unassembled WGS sequence"/>
</dbReference>
<keyword evidence="1" id="KW-0677">Repeat</keyword>
<reference evidence="3 4" key="1">
    <citation type="submission" date="2014-10" db="EMBL/GenBank/DDBJ databases">
        <title>Draft genome of the hookworm Ancylostoma caninum.</title>
        <authorList>
            <person name="Mitreva M."/>
        </authorList>
    </citation>
    <scope>NUCLEOTIDE SEQUENCE [LARGE SCALE GENOMIC DNA]</scope>
    <source>
        <strain evidence="3 4">Baltimore</strain>
    </source>
</reference>
<dbReference type="OrthoDB" id="5854569at2759"/>
<comment type="caution">
    <text evidence="3">The sequence shown here is derived from an EMBL/GenBank/DDBJ whole genome shotgun (WGS) entry which is preliminary data.</text>
</comment>
<feature type="domain" description="KIND" evidence="2">
    <location>
        <begin position="11"/>
        <end position="146"/>
    </location>
</feature>
<proteinExistence type="predicted"/>
<evidence type="ECO:0000313" key="3">
    <source>
        <dbReference type="EMBL" id="RCN47119.1"/>
    </source>
</evidence>
<dbReference type="STRING" id="29170.A0A368GUX3"/>
<accession>A0A368GUX3</accession>
<sequence length="146" mass="15262">MKVATTPDIKVSVAEVCEVRGAGLEAHELLSLAAAAAESLPPCPKGTVFDCENVFISSRGNVEIKTVPQSKVDPCFVPPEWSKGDDDPGAAAVFCMGAVLRAAGAEQAADVDLFSLVNILTVAMVGTRPTAHRMGLMAKFVSIFIT</sequence>
<protein>
    <recommendedName>
        <fullName evidence="2">KIND domain-containing protein</fullName>
    </recommendedName>
</protein>
<dbReference type="AlphaFoldDB" id="A0A368GUX3"/>
<dbReference type="PROSITE" id="PS51377">
    <property type="entry name" value="KIND"/>
    <property type="match status" value="1"/>
</dbReference>
<evidence type="ECO:0000313" key="4">
    <source>
        <dbReference type="Proteomes" id="UP000252519"/>
    </source>
</evidence>
<dbReference type="SMART" id="SM00750">
    <property type="entry name" value="KIND"/>
    <property type="match status" value="1"/>
</dbReference>
<evidence type="ECO:0000259" key="2">
    <source>
        <dbReference type="PROSITE" id="PS51377"/>
    </source>
</evidence>
<organism evidence="3 4">
    <name type="scientific">Ancylostoma caninum</name>
    <name type="common">Dog hookworm</name>
    <dbReference type="NCBI Taxonomy" id="29170"/>
    <lineage>
        <taxon>Eukaryota</taxon>
        <taxon>Metazoa</taxon>
        <taxon>Ecdysozoa</taxon>
        <taxon>Nematoda</taxon>
        <taxon>Chromadorea</taxon>
        <taxon>Rhabditida</taxon>
        <taxon>Rhabditina</taxon>
        <taxon>Rhabditomorpha</taxon>
        <taxon>Strongyloidea</taxon>
        <taxon>Ancylostomatidae</taxon>
        <taxon>Ancylostomatinae</taxon>
        <taxon>Ancylostoma</taxon>
    </lineage>
</organism>
<dbReference type="EMBL" id="JOJR01000067">
    <property type="protein sequence ID" value="RCN47119.1"/>
    <property type="molecule type" value="Genomic_DNA"/>
</dbReference>
<keyword evidence="4" id="KW-1185">Reference proteome</keyword>